<keyword evidence="7" id="KW-1185">Reference proteome</keyword>
<dbReference type="Gene3D" id="3.90.550.10">
    <property type="entry name" value="Spore Coat Polysaccharide Biosynthesis Protein SpsA, Chain A"/>
    <property type="match status" value="1"/>
</dbReference>
<dbReference type="InterPro" id="IPR001173">
    <property type="entry name" value="Glyco_trans_2-like"/>
</dbReference>
<dbReference type="Proteomes" id="UP001305815">
    <property type="component" value="Chromosome"/>
</dbReference>
<dbReference type="PANTHER" id="PTHR43179">
    <property type="entry name" value="RHAMNOSYLTRANSFERASE WBBL"/>
    <property type="match status" value="1"/>
</dbReference>
<name>A0ABN6YVP3_9FIRM</name>
<gene>
    <name evidence="6" type="ORF">Lac1_15210</name>
</gene>
<evidence type="ECO:0000256" key="2">
    <source>
        <dbReference type="ARBA" id="ARBA00006739"/>
    </source>
</evidence>
<dbReference type="InterPro" id="IPR029044">
    <property type="entry name" value="Nucleotide-diphossugar_trans"/>
</dbReference>
<proteinExistence type="inferred from homology"/>
<keyword evidence="3" id="KW-0328">Glycosyltransferase</keyword>
<comment type="pathway">
    <text evidence="1">Cell wall biogenesis; cell wall polysaccharide biosynthesis.</text>
</comment>
<evidence type="ECO:0000256" key="4">
    <source>
        <dbReference type="ARBA" id="ARBA00022679"/>
    </source>
</evidence>
<comment type="similarity">
    <text evidence="2">Belongs to the glycosyltransferase 2 family.</text>
</comment>
<evidence type="ECO:0000313" key="7">
    <source>
        <dbReference type="Proteomes" id="UP001305815"/>
    </source>
</evidence>
<evidence type="ECO:0000259" key="5">
    <source>
        <dbReference type="Pfam" id="PF00535"/>
    </source>
</evidence>
<dbReference type="CDD" id="cd00761">
    <property type="entry name" value="Glyco_tranf_GTA_type"/>
    <property type="match status" value="1"/>
</dbReference>
<reference evidence="7" key="1">
    <citation type="journal article" date="2023" name="Int. J. Syst. Evol. Microbiol.">
        <title>Claveliimonas bilis gen. nov., sp. nov., deoxycholic acid-producing bacteria isolated from human faeces, and reclassification of Sellimonas monacensis Zenner et al. 2021 as Claveliimonas monacensis comb. nov.</title>
        <authorList>
            <person name="Hisatomi A."/>
            <person name="Kastawa N.W.E.P.G."/>
            <person name="Song I."/>
            <person name="Ohkuma M."/>
            <person name="Fukiya S."/>
            <person name="Sakamoto M."/>
        </authorList>
    </citation>
    <scope>NUCLEOTIDE SEQUENCE [LARGE SCALE GENOMIC DNA]</scope>
    <source>
        <strain evidence="7">12BBH14</strain>
    </source>
</reference>
<dbReference type="EMBL" id="AP027742">
    <property type="protein sequence ID" value="BDZ77338.1"/>
    <property type="molecule type" value="Genomic_DNA"/>
</dbReference>
<accession>A0ABN6YVP3</accession>
<protein>
    <recommendedName>
        <fullName evidence="5">Glycosyltransferase 2-like domain-containing protein</fullName>
    </recommendedName>
</protein>
<evidence type="ECO:0000256" key="3">
    <source>
        <dbReference type="ARBA" id="ARBA00022676"/>
    </source>
</evidence>
<dbReference type="PANTHER" id="PTHR43179:SF12">
    <property type="entry name" value="GALACTOFURANOSYLTRANSFERASE GLFT2"/>
    <property type="match status" value="1"/>
</dbReference>
<evidence type="ECO:0000313" key="6">
    <source>
        <dbReference type="EMBL" id="BDZ77338.1"/>
    </source>
</evidence>
<keyword evidence="4" id="KW-0808">Transferase</keyword>
<dbReference type="SUPFAM" id="SSF53448">
    <property type="entry name" value="Nucleotide-diphospho-sugar transferases"/>
    <property type="match status" value="1"/>
</dbReference>
<dbReference type="Pfam" id="PF00535">
    <property type="entry name" value="Glycos_transf_2"/>
    <property type="match status" value="1"/>
</dbReference>
<dbReference type="RefSeq" id="WP_316264375.1">
    <property type="nucleotide sequence ID" value="NZ_AP027742.1"/>
</dbReference>
<evidence type="ECO:0000256" key="1">
    <source>
        <dbReference type="ARBA" id="ARBA00004776"/>
    </source>
</evidence>
<sequence>MKINECLHSFVIPYHSNRELLYLNLKLLEETLPSDIKKEIIIVANNKDEKELDLDLPESKYTIIKVNDDILYANAVNMGVDVCNGDIVTLCDEDLFYLPHWYEPLFEKLNSSGLIGAVSSKLINPSDNTIQDFGVAFSPYNINHPTLGLPADHRYASFDRKVQSVCSAVLMTTKRIYQKVGGMDVSMSYLCCDCDYVIKLKEIGLETWVVAESKVYHKGNTSSRNTKISRYSYLAADARSMFYGKNYYKIEIDMDKWIHKVGEMYQSDHELLPRYTMINISSFFSSDWYYETIKDALSIEYYDVYSFNPYERWIKQLQLYDYIPLSFHKHTAPFIYFVDQLKSLRDNKIWDHLRDTSRDIAVDFHGNILSFHDVQKLY</sequence>
<feature type="domain" description="Glycosyltransferase 2-like" evidence="5">
    <location>
        <begin position="9"/>
        <end position="119"/>
    </location>
</feature>
<organism evidence="6 7">
    <name type="scientific">Claveliimonas bilis</name>
    <dbReference type="NCBI Taxonomy" id="3028070"/>
    <lineage>
        <taxon>Bacteria</taxon>
        <taxon>Bacillati</taxon>
        <taxon>Bacillota</taxon>
        <taxon>Clostridia</taxon>
        <taxon>Lachnospirales</taxon>
        <taxon>Lachnospiraceae</taxon>
        <taxon>Claveliimonas</taxon>
    </lineage>
</organism>